<dbReference type="SUPFAM" id="SSF53335">
    <property type="entry name" value="S-adenosyl-L-methionine-dependent methyltransferases"/>
    <property type="match status" value="1"/>
</dbReference>
<sequence length="537" mass="63008">MKCNGKVGYFLNLKKEYGDRADIIFKKLEEKNVQGAFITDFIKIDFINITKVLLFLIKNNKVRTCFDGLYIDKKYSNFFFLENEKVFNEIDKNEKSKKNDEIEKVDENILVNNGINLCVSNSEEIQDDLNKSKCIKGNMKNNLNENTNEYLENNSENAKNYYKKIIIQKSELLNINDIMNYDGSIENINKIMYYLNPCSVISAYFMNIKKNECVLDMCASPGGKSLVIANKLFGYGSSPLNRINNININDKDIEINCCLNMVNYYKMNREGLLVINEYNKVRYDRLKQVLNKYLPNDLTNSNNIHITNYNGLNLNSFMRFPKFHKILLDVPCSSDGYLLKKNTNDIKKWSFNIIKNNSNVQIKLLYNSFHLLHLNGFIIYSTCALSHYENDYVIEKLLKKFGNQVKIIDFIEEEFQRQYKKILYSLQRNNNMKNYVTENISDKTNDLKSENIYNSKEDNDKNNLKSSVSNNCNSDDSNFNYQNSNDHNNSTFYNNKFNEFKEKSKFLKFFEKTKYGYISLPDKSPFGILYICKIQKI</sequence>
<feature type="binding site" evidence="11">
    <location>
        <position position="277"/>
    </location>
    <ligand>
        <name>S-adenosyl-L-methionine</name>
        <dbReference type="ChEBI" id="CHEBI:59789"/>
    </ligand>
</feature>
<evidence type="ECO:0000259" key="12">
    <source>
        <dbReference type="PROSITE" id="PS51686"/>
    </source>
</evidence>
<dbReference type="GO" id="GO:0005762">
    <property type="term" value="C:mitochondrial large ribosomal subunit"/>
    <property type="evidence" value="ECO:0007669"/>
    <property type="project" value="TreeGrafter"/>
</dbReference>
<evidence type="ECO:0000256" key="11">
    <source>
        <dbReference type="PROSITE-ProRule" id="PRU01023"/>
    </source>
</evidence>
<reference evidence="13 14" key="1">
    <citation type="submission" date="2015-04" db="EMBL/GenBank/DDBJ databases">
        <authorList>
            <consortium name="Pathogen Informatics"/>
        </authorList>
    </citation>
    <scope>NUCLEOTIDE SEQUENCE [LARGE SCALE GENOMIC DNA]</scope>
    <source>
        <strain evidence="13 14">SGS1</strain>
    </source>
</reference>
<dbReference type="KEGG" id="prel:PRELSG_0908000"/>
<dbReference type="RefSeq" id="XP_028532985.1">
    <property type="nucleotide sequence ID" value="XM_028676503.1"/>
</dbReference>
<dbReference type="PANTHER" id="PTHR22808">
    <property type="entry name" value="NCL1 YEAST -RELATED NOL1/NOP2/FMU SUN DOMAIN-CONTAINING"/>
    <property type="match status" value="1"/>
</dbReference>
<name>A0A1J1H4X2_PLARL</name>
<evidence type="ECO:0000256" key="9">
    <source>
        <dbReference type="ARBA" id="ARBA00042050"/>
    </source>
</evidence>
<comment type="catalytic activity">
    <reaction evidence="10">
        <text>a cytidine in rRNA + S-adenosyl-L-methionine = a 5-methylcytidine in rRNA + S-adenosyl-L-homocysteine + H(+)</text>
        <dbReference type="Rhea" id="RHEA:61484"/>
        <dbReference type="Rhea" id="RHEA-COMP:15836"/>
        <dbReference type="Rhea" id="RHEA-COMP:15837"/>
        <dbReference type="ChEBI" id="CHEBI:15378"/>
        <dbReference type="ChEBI" id="CHEBI:57856"/>
        <dbReference type="ChEBI" id="CHEBI:59789"/>
        <dbReference type="ChEBI" id="CHEBI:74483"/>
        <dbReference type="ChEBI" id="CHEBI:82748"/>
    </reaction>
</comment>
<dbReference type="PROSITE" id="PS51686">
    <property type="entry name" value="SAM_MT_RSMB_NOP"/>
    <property type="match status" value="1"/>
</dbReference>
<keyword evidence="7" id="KW-0809">Transit peptide</keyword>
<dbReference type="GO" id="GO:0031167">
    <property type="term" value="P:rRNA methylation"/>
    <property type="evidence" value="ECO:0007669"/>
    <property type="project" value="TreeGrafter"/>
</dbReference>
<comment type="similarity">
    <text evidence="11">Belongs to the class I-like SAM-binding methyltransferase superfamily. RsmB/NOP family.</text>
</comment>
<keyword evidence="3 11" id="KW-0489">Methyltransferase</keyword>
<evidence type="ECO:0000256" key="7">
    <source>
        <dbReference type="ARBA" id="ARBA00022946"/>
    </source>
</evidence>
<evidence type="ECO:0000256" key="2">
    <source>
        <dbReference type="ARBA" id="ARBA00022552"/>
    </source>
</evidence>
<keyword evidence="6 11" id="KW-0694">RNA-binding</keyword>
<dbReference type="VEuPathDB" id="PlasmoDB:PRELSG_0908000"/>
<organism evidence="13 14">
    <name type="scientific">Plasmodium relictum</name>
    <dbReference type="NCBI Taxonomy" id="85471"/>
    <lineage>
        <taxon>Eukaryota</taxon>
        <taxon>Sar</taxon>
        <taxon>Alveolata</taxon>
        <taxon>Apicomplexa</taxon>
        <taxon>Aconoidasida</taxon>
        <taxon>Haemosporida</taxon>
        <taxon>Plasmodiidae</taxon>
        <taxon>Plasmodium</taxon>
        <taxon>Plasmodium (Haemamoeba)</taxon>
    </lineage>
</organism>
<dbReference type="Gene3D" id="3.40.50.150">
    <property type="entry name" value="Vaccinia Virus protein VP39"/>
    <property type="match status" value="1"/>
</dbReference>
<evidence type="ECO:0000256" key="6">
    <source>
        <dbReference type="ARBA" id="ARBA00022884"/>
    </source>
</evidence>
<keyword evidence="5 11" id="KW-0949">S-adenosyl-L-methionine</keyword>
<dbReference type="GeneID" id="39736092"/>
<keyword evidence="8" id="KW-0496">Mitochondrion</keyword>
<evidence type="ECO:0000313" key="13">
    <source>
        <dbReference type="EMBL" id="CRG99980.1"/>
    </source>
</evidence>
<dbReference type="InterPro" id="IPR023267">
    <property type="entry name" value="RCMT"/>
</dbReference>
<dbReference type="EMBL" id="LN835304">
    <property type="protein sequence ID" value="CRG99980.1"/>
    <property type="molecule type" value="Genomic_DNA"/>
</dbReference>
<keyword evidence="4 11" id="KW-0808">Transferase</keyword>
<dbReference type="Proteomes" id="UP000220158">
    <property type="component" value="Chromosome 9"/>
</dbReference>
<protein>
    <recommendedName>
        <fullName evidence="9">NOL1/NOP2/Sun domain family member 4</fullName>
    </recommendedName>
</protein>
<dbReference type="InterPro" id="IPR049560">
    <property type="entry name" value="MeTrfase_RsmB-F_NOP2_cat"/>
</dbReference>
<evidence type="ECO:0000256" key="4">
    <source>
        <dbReference type="ARBA" id="ARBA00022679"/>
    </source>
</evidence>
<dbReference type="GO" id="GO:0003723">
    <property type="term" value="F:RNA binding"/>
    <property type="evidence" value="ECO:0007669"/>
    <property type="project" value="UniProtKB-UniRule"/>
</dbReference>
<dbReference type="GO" id="GO:0008173">
    <property type="term" value="F:RNA methyltransferase activity"/>
    <property type="evidence" value="ECO:0007669"/>
    <property type="project" value="InterPro"/>
</dbReference>
<feature type="binding site" evidence="11">
    <location>
        <position position="329"/>
    </location>
    <ligand>
        <name>S-adenosyl-L-methionine</name>
        <dbReference type="ChEBI" id="CHEBI:59789"/>
    </ligand>
</feature>
<dbReference type="InterPro" id="IPR001678">
    <property type="entry name" value="MeTrfase_RsmB-F_NOP2_dom"/>
</dbReference>
<accession>A0A1J1H4X2</accession>
<keyword evidence="2" id="KW-0698">rRNA processing</keyword>
<comment type="subcellular location">
    <subcellularLocation>
        <location evidence="1">Mitochondrion</location>
    </subcellularLocation>
</comment>
<evidence type="ECO:0000256" key="10">
    <source>
        <dbReference type="ARBA" id="ARBA00049302"/>
    </source>
</evidence>
<evidence type="ECO:0000256" key="5">
    <source>
        <dbReference type="ARBA" id="ARBA00022691"/>
    </source>
</evidence>
<keyword evidence="14" id="KW-1185">Reference proteome</keyword>
<dbReference type="AlphaFoldDB" id="A0A1J1H4X2"/>
<dbReference type="InterPro" id="IPR029063">
    <property type="entry name" value="SAM-dependent_MTases_sf"/>
</dbReference>
<comment type="caution">
    <text evidence="11">Lacks conserved residue(s) required for the propagation of feature annotation.</text>
</comment>
<feature type="domain" description="SAM-dependent MTase RsmB/NOP-type" evidence="12">
    <location>
        <begin position="126"/>
        <end position="443"/>
    </location>
</feature>
<evidence type="ECO:0000256" key="8">
    <source>
        <dbReference type="ARBA" id="ARBA00023128"/>
    </source>
</evidence>
<evidence type="ECO:0000256" key="3">
    <source>
        <dbReference type="ARBA" id="ARBA00022603"/>
    </source>
</evidence>
<evidence type="ECO:0000313" key="14">
    <source>
        <dbReference type="Proteomes" id="UP000220158"/>
    </source>
</evidence>
<proteinExistence type="inferred from homology"/>
<evidence type="ECO:0000256" key="1">
    <source>
        <dbReference type="ARBA" id="ARBA00004173"/>
    </source>
</evidence>
<dbReference type="Pfam" id="PF01189">
    <property type="entry name" value="Methyltr_RsmB-F"/>
    <property type="match status" value="1"/>
</dbReference>
<gene>
    <name evidence="13" type="ORF">PRELSG_0908000</name>
</gene>
<dbReference type="PRINTS" id="PR02008">
    <property type="entry name" value="RCMTFAMILY"/>
</dbReference>
<dbReference type="PANTHER" id="PTHR22808:SF3">
    <property type="entry name" value="5-METHYLCYTOSINE RRNA METHYLTRANSFERASE NSUN4"/>
    <property type="match status" value="1"/>
</dbReference>
<feature type="active site" description="Nucleophile" evidence="11">
    <location>
        <position position="383"/>
    </location>
</feature>
<dbReference type="OrthoDB" id="427002at2759"/>